<keyword evidence="2" id="KW-0812">Transmembrane</keyword>
<keyword evidence="2" id="KW-0472">Membrane</keyword>
<feature type="compositionally biased region" description="Low complexity" evidence="1">
    <location>
        <begin position="150"/>
        <end position="171"/>
    </location>
</feature>
<feature type="compositionally biased region" description="Low complexity" evidence="1">
    <location>
        <begin position="128"/>
        <end position="137"/>
    </location>
</feature>
<sequence>MEEREGRIGYWISGAAHVALILWALLGGVLFRPQPSVPVRTTEVSTMSGAEFEAYAAAARGSGPVSPEATAVASIPQPATETDAGTMPETSDTPDVQDSAQELAQPDAPEAKPDLSDFSSQPRIEVTSSLPSAPAAPEIEEAAPPVPQGVSAPQTAPQPAQPSAAPQDQVAPPVPPRSALALDSSALPQPRPADLVEARNERLAARAAAEAEAAEEAQRAAERQAAAEAEAEAERQAAAARAEEERAEQARQQAEAAERAAEAERQAAREAERQRAAEAERRAAEQAEQEAARKRAEEERLEAERRAEAARQAEAERQAAEQAEQEAARQRAEEERLEAERQAAADRQALEDALREAQQDSDATTTVGETASGNRQRIEGGSDASVAQDPLSAALSEAMSATQAPPQESAREPAPDPLQLTPVPITPTPLPDPEEHSDAGLDNLGAAPLGQPLSLSERDGFRTAIGQCWNVGALSLEAARMSISVEFRMGPDGRPDANSLRLVDLRGGSKHAAQNAFDVARRAILMCGRNGYPLPAEKYGRWQEVIVDFRPEGIGFN</sequence>
<dbReference type="AlphaFoldDB" id="A0A239Q1X5"/>
<proteinExistence type="predicted"/>
<protein>
    <submittedName>
        <fullName evidence="3">Colicin import membrane protein</fullName>
    </submittedName>
</protein>
<evidence type="ECO:0000256" key="2">
    <source>
        <dbReference type="SAM" id="Phobius"/>
    </source>
</evidence>
<feature type="region of interest" description="Disordered" evidence="1">
    <location>
        <begin position="62"/>
        <end position="451"/>
    </location>
</feature>
<dbReference type="EMBL" id="FZQB01000022">
    <property type="protein sequence ID" value="SNT76599.1"/>
    <property type="molecule type" value="Genomic_DNA"/>
</dbReference>
<feature type="transmembrane region" description="Helical" evidence="2">
    <location>
        <begin position="12"/>
        <end position="31"/>
    </location>
</feature>
<feature type="compositionally biased region" description="Polar residues" evidence="1">
    <location>
        <begin position="360"/>
        <end position="375"/>
    </location>
</feature>
<evidence type="ECO:0000256" key="1">
    <source>
        <dbReference type="SAM" id="MobiDB-lite"/>
    </source>
</evidence>
<feature type="compositionally biased region" description="Basic and acidic residues" evidence="1">
    <location>
        <begin position="256"/>
        <end position="319"/>
    </location>
</feature>
<name>A0A239Q1X5_9RHOB</name>
<feature type="compositionally biased region" description="Basic and acidic residues" evidence="1">
    <location>
        <begin position="194"/>
        <end position="204"/>
    </location>
</feature>
<evidence type="ECO:0000313" key="4">
    <source>
        <dbReference type="Proteomes" id="UP000198307"/>
    </source>
</evidence>
<feature type="compositionally biased region" description="Basic and acidic residues" evidence="1">
    <location>
        <begin position="326"/>
        <end position="358"/>
    </location>
</feature>
<evidence type="ECO:0000313" key="3">
    <source>
        <dbReference type="EMBL" id="SNT76599.1"/>
    </source>
</evidence>
<feature type="compositionally biased region" description="Polar residues" evidence="1">
    <location>
        <begin position="88"/>
        <end position="102"/>
    </location>
</feature>
<reference evidence="3 4" key="1">
    <citation type="submission" date="2017-07" db="EMBL/GenBank/DDBJ databases">
        <authorList>
            <person name="Sun Z.S."/>
            <person name="Albrecht U."/>
            <person name="Echele G."/>
            <person name="Lee C.C."/>
        </authorList>
    </citation>
    <scope>NUCLEOTIDE SEQUENCE [LARGE SCALE GENOMIC DNA]</scope>
    <source>
        <strain evidence="3 4">DSM 14827</strain>
    </source>
</reference>
<dbReference type="OrthoDB" id="7161229at2"/>
<keyword evidence="4" id="KW-1185">Reference proteome</keyword>
<accession>A0A239Q1X5</accession>
<keyword evidence="2" id="KW-1133">Transmembrane helix</keyword>
<organism evidence="3 4">
    <name type="scientific">Paracoccus seriniphilus</name>
    <dbReference type="NCBI Taxonomy" id="184748"/>
    <lineage>
        <taxon>Bacteria</taxon>
        <taxon>Pseudomonadati</taxon>
        <taxon>Pseudomonadota</taxon>
        <taxon>Alphaproteobacteria</taxon>
        <taxon>Rhodobacterales</taxon>
        <taxon>Paracoccaceae</taxon>
        <taxon>Paracoccus</taxon>
    </lineage>
</organism>
<dbReference type="SUPFAM" id="SSF74653">
    <property type="entry name" value="TolA/TonB C-terminal domain"/>
    <property type="match status" value="1"/>
</dbReference>
<dbReference type="RefSeq" id="WP_089345899.1">
    <property type="nucleotide sequence ID" value="NZ_CP067129.1"/>
</dbReference>
<dbReference type="Proteomes" id="UP000198307">
    <property type="component" value="Unassembled WGS sequence"/>
</dbReference>
<gene>
    <name evidence="3" type="ORF">SAMN05444959_12241</name>
</gene>